<proteinExistence type="predicted"/>
<dbReference type="AlphaFoldDB" id="A0AA97AI99"/>
<evidence type="ECO:0000256" key="1">
    <source>
        <dbReference type="SAM" id="MobiDB-lite"/>
    </source>
</evidence>
<dbReference type="RefSeq" id="WP_316435319.1">
    <property type="nucleotide sequence ID" value="NZ_CP053586.1"/>
</dbReference>
<dbReference type="EMBL" id="CP053586">
    <property type="protein sequence ID" value="WNZ23611.1"/>
    <property type="molecule type" value="Genomic_DNA"/>
</dbReference>
<sequence length="113" mass="12235">MGDDFSTGGSLMPSNTTPHPPKPLEVNRRTLRASHRLRQQGATAHVLHNGFASPHVEQSLILAPFEEEGYVYAFAALIGVDWSDKKHDIALQAADSTAVELSVVAHTPETIHA</sequence>
<reference evidence="2" key="1">
    <citation type="submission" date="2020-05" db="EMBL/GenBank/DDBJ databases">
        <authorList>
            <person name="Zhu T."/>
            <person name="Keshari N."/>
            <person name="Lu X."/>
        </authorList>
    </citation>
    <scope>NUCLEOTIDE SEQUENCE</scope>
    <source>
        <strain evidence="2">NK1-12</strain>
    </source>
</reference>
<gene>
    <name evidence="2" type="ORF">HJG54_12620</name>
</gene>
<name>A0AA97AI99_9CYAN</name>
<protein>
    <submittedName>
        <fullName evidence="2">Uncharacterized protein</fullName>
    </submittedName>
</protein>
<accession>A0AA97AI99</accession>
<evidence type="ECO:0000313" key="2">
    <source>
        <dbReference type="EMBL" id="WNZ23611.1"/>
    </source>
</evidence>
<feature type="region of interest" description="Disordered" evidence="1">
    <location>
        <begin position="1"/>
        <end position="25"/>
    </location>
</feature>
<feature type="compositionally biased region" description="Polar residues" evidence="1">
    <location>
        <begin position="7"/>
        <end position="17"/>
    </location>
</feature>
<organism evidence="2">
    <name type="scientific">Leptolyngbya sp. NK1-12</name>
    <dbReference type="NCBI Taxonomy" id="2547451"/>
    <lineage>
        <taxon>Bacteria</taxon>
        <taxon>Bacillati</taxon>
        <taxon>Cyanobacteriota</taxon>
        <taxon>Cyanophyceae</taxon>
        <taxon>Leptolyngbyales</taxon>
        <taxon>Leptolyngbyaceae</taxon>
        <taxon>Leptolyngbya group</taxon>
        <taxon>Leptolyngbya</taxon>
    </lineage>
</organism>